<name>A0ABM9P8W4_9FLAO</name>
<dbReference type="SUPFAM" id="SSF81653">
    <property type="entry name" value="Calcium ATPase, transduction domain A"/>
    <property type="match status" value="1"/>
</dbReference>
<evidence type="ECO:0000256" key="9">
    <source>
        <dbReference type="ARBA" id="ARBA00022967"/>
    </source>
</evidence>
<dbReference type="InterPro" id="IPR023298">
    <property type="entry name" value="ATPase_P-typ_TM_dom_sf"/>
</dbReference>
<dbReference type="PRINTS" id="PR00943">
    <property type="entry name" value="CUATPASE"/>
</dbReference>
<dbReference type="SUPFAM" id="SSF55008">
    <property type="entry name" value="HMA, heavy metal-associated domain"/>
    <property type="match status" value="1"/>
</dbReference>
<organism evidence="15 16">
    <name type="scientific">Tenacibaculum polynesiense</name>
    <dbReference type="NCBI Taxonomy" id="3137857"/>
    <lineage>
        <taxon>Bacteria</taxon>
        <taxon>Pseudomonadati</taxon>
        <taxon>Bacteroidota</taxon>
        <taxon>Flavobacteriia</taxon>
        <taxon>Flavobacteriales</taxon>
        <taxon>Flavobacteriaceae</taxon>
        <taxon>Tenacibaculum</taxon>
    </lineage>
</organism>
<dbReference type="InterPro" id="IPR023214">
    <property type="entry name" value="HAD_sf"/>
</dbReference>
<dbReference type="InterPro" id="IPR036412">
    <property type="entry name" value="HAD-like_sf"/>
</dbReference>
<keyword evidence="5" id="KW-0597">Phosphoprotein</keyword>
<dbReference type="PRINTS" id="PR00119">
    <property type="entry name" value="CATATPASE"/>
</dbReference>
<feature type="transmembrane region" description="Helical" evidence="13">
    <location>
        <begin position="250"/>
        <end position="269"/>
    </location>
</feature>
<feature type="transmembrane region" description="Helical" evidence="13">
    <location>
        <begin position="434"/>
        <end position="452"/>
    </location>
</feature>
<evidence type="ECO:0000256" key="3">
    <source>
        <dbReference type="ARBA" id="ARBA00022448"/>
    </source>
</evidence>
<feature type="transmembrane region" description="Helical" evidence="13">
    <location>
        <begin position="275"/>
        <end position="296"/>
    </location>
</feature>
<dbReference type="InterPro" id="IPR059000">
    <property type="entry name" value="ATPase_P-type_domA"/>
</dbReference>
<feature type="transmembrane region" description="Helical" evidence="13">
    <location>
        <begin position="458"/>
        <end position="485"/>
    </location>
</feature>
<evidence type="ECO:0000256" key="1">
    <source>
        <dbReference type="ARBA" id="ARBA00004651"/>
    </source>
</evidence>
<evidence type="ECO:0000256" key="6">
    <source>
        <dbReference type="ARBA" id="ARBA00022692"/>
    </source>
</evidence>
<dbReference type="PROSITE" id="PS50846">
    <property type="entry name" value="HMA_2"/>
    <property type="match status" value="1"/>
</dbReference>
<dbReference type="PANTHER" id="PTHR43520">
    <property type="entry name" value="ATP7, ISOFORM B"/>
    <property type="match status" value="1"/>
</dbReference>
<dbReference type="Pfam" id="PF00122">
    <property type="entry name" value="E1-E2_ATPase"/>
    <property type="match status" value="1"/>
</dbReference>
<dbReference type="CDD" id="cd00371">
    <property type="entry name" value="HMA"/>
    <property type="match status" value="1"/>
</dbReference>
<dbReference type="InterPro" id="IPR001757">
    <property type="entry name" value="P_typ_ATPase"/>
</dbReference>
<keyword evidence="6 13" id="KW-0812">Transmembrane</keyword>
<feature type="transmembrane region" description="Helical" evidence="13">
    <location>
        <begin position="220"/>
        <end position="238"/>
    </location>
</feature>
<keyword evidence="9" id="KW-1278">Translocase</keyword>
<dbReference type="InterPro" id="IPR018303">
    <property type="entry name" value="ATPase_P-typ_P_site"/>
</dbReference>
<sequence length="804" mass="90239">MDSYWIFAVGKRVNMENTKCFHCGNPCDTEIIKIEEKSFCCNGCKTVFEIFSENDLTCYYDFQNNPGAIPQEIKGKYDFLDNTSIVEKLVEFNDGNVQVVNLYIPHIHCSSCIWILENLHKLKEEVSASQVNFPKKTARITFNSATTSLKEIVLLLSSIGYEPYISLEDYEVGKKKVDRSLIYKLGIAGFAFGNVMFLSFPEYFEVSEYWLEQYKGVFRWLMFVFSLPVVFYASQDYFISAYKGLRSKILNIDVPIALGITVLFIRSAVEIIFDLGTGFFDSLTGLVFFLLLGKFFQQKTYNFLSFERDYKSYFPIAVTKLTSEGKEENIQIYDVEKGDRLLIRNQELIPVDGILMNGDAQIDYSFVTGEAVPVSKKSGDKLFAGGKQLSGVLEMEVLTSVSQSYLTQLWSNDVFKKDKHSSFKTITDKISQHFTIVILLIALIATAFWLYYDASKALNVFTAVLIIACPCAIALAAPFTLGNILRILGNKKFYLKNATVVEQLAALDTIIFDKTGTLTTNKENQIVYEGTFLASNEKSILKSALRGSNHPLSRMLYDSLTEETREIETFEEYTGKGIAAVCDNTKLKVGSATFVKNAHEQMNLDTSVHVSINETYKGKFVFKNAYREGVKELFTELSANYNLAVVSGDNEGEKKYLKDLLPQGTSLLFNQKPENKLSYVEELQNNENRVAMIGDGLNDAGALAQSNVGIAISENINVFSPACDAILDASKFNQIANYIKVSKKAIQIIKYCFILSLLYNIIGLYFATTGQLKPVIAAILMPLSSISIVVFTTIATNVIARKIK</sequence>
<dbReference type="Gene3D" id="1.20.1110.10">
    <property type="entry name" value="Calcium-transporting ATPase, transmembrane domain"/>
    <property type="match status" value="1"/>
</dbReference>
<dbReference type="Gene3D" id="3.30.70.100">
    <property type="match status" value="1"/>
</dbReference>
<dbReference type="PROSITE" id="PS00154">
    <property type="entry name" value="ATPASE_E1_E2"/>
    <property type="match status" value="1"/>
</dbReference>
<comment type="similarity">
    <text evidence="2">Belongs to the cation transport ATPase (P-type) (TC 3.A.3) family. Type IB subfamily.</text>
</comment>
<keyword evidence="12 13" id="KW-0472">Membrane</keyword>
<keyword evidence="11" id="KW-0406">Ion transport</keyword>
<evidence type="ECO:0000256" key="4">
    <source>
        <dbReference type="ARBA" id="ARBA00022475"/>
    </source>
</evidence>
<proteinExistence type="inferred from homology"/>
<dbReference type="EMBL" id="CAXJIO010000010">
    <property type="protein sequence ID" value="CAL2102021.1"/>
    <property type="molecule type" value="Genomic_DNA"/>
</dbReference>
<keyword evidence="7" id="KW-0479">Metal-binding</keyword>
<evidence type="ECO:0000256" key="12">
    <source>
        <dbReference type="ARBA" id="ARBA00023136"/>
    </source>
</evidence>
<feature type="transmembrane region" description="Helical" evidence="13">
    <location>
        <begin position="748"/>
        <end position="768"/>
    </location>
</feature>
<feature type="transmembrane region" description="Helical" evidence="13">
    <location>
        <begin position="774"/>
        <end position="800"/>
    </location>
</feature>
<evidence type="ECO:0000256" key="13">
    <source>
        <dbReference type="SAM" id="Phobius"/>
    </source>
</evidence>
<keyword evidence="4" id="KW-1003">Cell membrane</keyword>
<dbReference type="PANTHER" id="PTHR43520:SF5">
    <property type="entry name" value="CATION-TRANSPORTING P-TYPE ATPASE-RELATED"/>
    <property type="match status" value="1"/>
</dbReference>
<keyword evidence="16" id="KW-1185">Reference proteome</keyword>
<evidence type="ECO:0000313" key="16">
    <source>
        <dbReference type="Proteomes" id="UP001497527"/>
    </source>
</evidence>
<dbReference type="Gene3D" id="3.40.50.1000">
    <property type="entry name" value="HAD superfamily/HAD-like"/>
    <property type="match status" value="1"/>
</dbReference>
<dbReference type="NCBIfam" id="TIGR01494">
    <property type="entry name" value="ATPase_P-type"/>
    <property type="match status" value="1"/>
</dbReference>
<comment type="caution">
    <text evidence="15">The sequence shown here is derived from an EMBL/GenBank/DDBJ whole genome shotgun (WGS) entry which is preliminary data.</text>
</comment>
<evidence type="ECO:0000313" key="15">
    <source>
        <dbReference type="EMBL" id="CAL2102021.1"/>
    </source>
</evidence>
<keyword evidence="3" id="KW-0813">Transport</keyword>
<dbReference type="Pfam" id="PF12156">
    <property type="entry name" value="ATPase-cat_bd"/>
    <property type="match status" value="1"/>
</dbReference>
<keyword evidence="10 13" id="KW-1133">Transmembrane helix</keyword>
<dbReference type="SUPFAM" id="SSF56784">
    <property type="entry name" value="HAD-like"/>
    <property type="match status" value="1"/>
</dbReference>
<evidence type="ECO:0000256" key="8">
    <source>
        <dbReference type="ARBA" id="ARBA00022842"/>
    </source>
</evidence>
<feature type="domain" description="HMA" evidence="14">
    <location>
        <begin position="98"/>
        <end position="164"/>
    </location>
</feature>
<accession>A0ABM9P8W4</accession>
<dbReference type="Gene3D" id="2.70.150.10">
    <property type="entry name" value="Calcium-transporting ATPase, cytoplasmic transduction domain A"/>
    <property type="match status" value="1"/>
</dbReference>
<dbReference type="Pfam" id="PF00702">
    <property type="entry name" value="Hydrolase"/>
    <property type="match status" value="1"/>
</dbReference>
<dbReference type="InterPro" id="IPR021993">
    <property type="entry name" value="ATPase-cat-bd"/>
</dbReference>
<dbReference type="InterPro" id="IPR006121">
    <property type="entry name" value="HMA_dom"/>
</dbReference>
<evidence type="ECO:0000256" key="10">
    <source>
        <dbReference type="ARBA" id="ARBA00022989"/>
    </source>
</evidence>
<dbReference type="InterPro" id="IPR023299">
    <property type="entry name" value="ATPase_P-typ_cyto_dom_N"/>
</dbReference>
<comment type="subcellular location">
    <subcellularLocation>
        <location evidence="1">Cell membrane</location>
        <topology evidence="1">Multi-pass membrane protein</topology>
    </subcellularLocation>
</comment>
<dbReference type="InterPro" id="IPR036163">
    <property type="entry name" value="HMA_dom_sf"/>
</dbReference>
<dbReference type="InterPro" id="IPR008250">
    <property type="entry name" value="ATPase_P-typ_transduc_dom_A_sf"/>
</dbReference>
<evidence type="ECO:0000256" key="2">
    <source>
        <dbReference type="ARBA" id="ARBA00006024"/>
    </source>
</evidence>
<reference evidence="15 16" key="1">
    <citation type="submission" date="2024-05" db="EMBL/GenBank/DDBJ databases">
        <authorList>
            <person name="Duchaud E."/>
        </authorList>
    </citation>
    <scope>NUCLEOTIDE SEQUENCE [LARGE SCALE GENOMIC DNA]</scope>
    <source>
        <strain evidence="15">Ena-SAMPLE-TAB-13-05-2024-13:56:06:370-140308</strain>
    </source>
</reference>
<dbReference type="Proteomes" id="UP001497527">
    <property type="component" value="Unassembled WGS sequence"/>
</dbReference>
<evidence type="ECO:0000256" key="5">
    <source>
        <dbReference type="ARBA" id="ARBA00022553"/>
    </source>
</evidence>
<keyword evidence="8" id="KW-0460">Magnesium</keyword>
<dbReference type="Gene3D" id="3.40.1110.10">
    <property type="entry name" value="Calcium-transporting ATPase, cytoplasmic domain N"/>
    <property type="match status" value="1"/>
</dbReference>
<evidence type="ECO:0000256" key="7">
    <source>
        <dbReference type="ARBA" id="ARBA00022723"/>
    </source>
</evidence>
<evidence type="ECO:0000256" key="11">
    <source>
        <dbReference type="ARBA" id="ARBA00023065"/>
    </source>
</evidence>
<evidence type="ECO:0000259" key="14">
    <source>
        <dbReference type="PROSITE" id="PS50846"/>
    </source>
</evidence>
<gene>
    <name evidence="15" type="ORF">T190423A01A_10584</name>
</gene>
<protein>
    <submittedName>
        <fullName evidence="15">ATPase</fullName>
    </submittedName>
</protein>
<dbReference type="SUPFAM" id="SSF81665">
    <property type="entry name" value="Calcium ATPase, transmembrane domain M"/>
    <property type="match status" value="1"/>
</dbReference>
<feature type="transmembrane region" description="Helical" evidence="13">
    <location>
        <begin position="181"/>
        <end position="200"/>
    </location>
</feature>